<keyword evidence="1" id="KW-1133">Transmembrane helix</keyword>
<proteinExistence type="predicted"/>
<evidence type="ECO:0000256" key="1">
    <source>
        <dbReference type="SAM" id="Phobius"/>
    </source>
</evidence>
<keyword evidence="1" id="KW-0472">Membrane</keyword>
<name>A0A0E9UIZ3_ANGAN</name>
<protein>
    <submittedName>
        <fullName evidence="2">Uncharacterized protein</fullName>
    </submittedName>
</protein>
<evidence type="ECO:0000313" key="2">
    <source>
        <dbReference type="EMBL" id="JAH65711.1"/>
    </source>
</evidence>
<feature type="transmembrane region" description="Helical" evidence="1">
    <location>
        <begin position="6"/>
        <end position="27"/>
    </location>
</feature>
<sequence length="58" mass="7018">MFFPVFTGCYWGITPTFLAVFSAFCPLRSQTMRKLSSAFFLLFFLFFYSFYFFVVFVW</sequence>
<feature type="transmembrane region" description="Helical" evidence="1">
    <location>
        <begin position="39"/>
        <end position="57"/>
    </location>
</feature>
<reference evidence="2" key="1">
    <citation type="submission" date="2014-11" db="EMBL/GenBank/DDBJ databases">
        <authorList>
            <person name="Amaro Gonzalez C."/>
        </authorList>
    </citation>
    <scope>NUCLEOTIDE SEQUENCE</scope>
</reference>
<accession>A0A0E9UIZ3</accession>
<keyword evidence="1" id="KW-0812">Transmembrane</keyword>
<organism evidence="2">
    <name type="scientific">Anguilla anguilla</name>
    <name type="common">European freshwater eel</name>
    <name type="synonym">Muraena anguilla</name>
    <dbReference type="NCBI Taxonomy" id="7936"/>
    <lineage>
        <taxon>Eukaryota</taxon>
        <taxon>Metazoa</taxon>
        <taxon>Chordata</taxon>
        <taxon>Craniata</taxon>
        <taxon>Vertebrata</taxon>
        <taxon>Euteleostomi</taxon>
        <taxon>Actinopterygii</taxon>
        <taxon>Neopterygii</taxon>
        <taxon>Teleostei</taxon>
        <taxon>Anguilliformes</taxon>
        <taxon>Anguillidae</taxon>
        <taxon>Anguilla</taxon>
    </lineage>
</organism>
<dbReference type="AlphaFoldDB" id="A0A0E9UIZ3"/>
<dbReference type="EMBL" id="GBXM01042866">
    <property type="protein sequence ID" value="JAH65711.1"/>
    <property type="molecule type" value="Transcribed_RNA"/>
</dbReference>
<reference evidence="2" key="2">
    <citation type="journal article" date="2015" name="Fish Shellfish Immunol.">
        <title>Early steps in the European eel (Anguilla anguilla)-Vibrio vulnificus interaction in the gills: Role of the RtxA13 toxin.</title>
        <authorList>
            <person name="Callol A."/>
            <person name="Pajuelo D."/>
            <person name="Ebbesson L."/>
            <person name="Teles M."/>
            <person name="MacKenzie S."/>
            <person name="Amaro C."/>
        </authorList>
    </citation>
    <scope>NUCLEOTIDE SEQUENCE</scope>
</reference>